<dbReference type="PANTHER" id="PTHR24115">
    <property type="entry name" value="KINESIN-RELATED"/>
    <property type="match status" value="1"/>
</dbReference>
<keyword evidence="4" id="KW-0206">Cytoskeleton</keyword>
<comment type="caution">
    <text evidence="8">The sequence shown here is derived from an EMBL/GenBank/DDBJ whole genome shotgun (WGS) entry which is preliminary data.</text>
</comment>
<dbReference type="InterPro" id="IPR027640">
    <property type="entry name" value="Kinesin-like_fam"/>
</dbReference>
<dbReference type="AlphaFoldDB" id="A0AAD4NFY5"/>
<dbReference type="InterPro" id="IPR027417">
    <property type="entry name" value="P-loop_NTPase"/>
</dbReference>
<organism evidence="8 9">
    <name type="scientific">Ditylenchus destructor</name>
    <dbReference type="NCBI Taxonomy" id="166010"/>
    <lineage>
        <taxon>Eukaryota</taxon>
        <taxon>Metazoa</taxon>
        <taxon>Ecdysozoa</taxon>
        <taxon>Nematoda</taxon>
        <taxon>Chromadorea</taxon>
        <taxon>Rhabditida</taxon>
        <taxon>Tylenchina</taxon>
        <taxon>Tylenchomorpha</taxon>
        <taxon>Sphaerularioidea</taxon>
        <taxon>Anguinidae</taxon>
        <taxon>Anguininae</taxon>
        <taxon>Ditylenchus</taxon>
    </lineage>
</organism>
<sequence length="665" mass="75531">MESLFLSQIFILSQDSKQTIDCLKPDMSEETTIDDRDFTSEGSENSTEVSNLKVYLRIRPNDEQERCQFINISSNETNLTFVGDGNKPDLNFTCDYIFNTNASQETVYDKIAPNLLSSFMGGQDVCIFAYGQTGSGKTHSILGNSRDRGLLPRFSKALLQDINSDFSNMTTTIEVSFYEVYNEKVYDLLSENRHMVRIRGTEKIYLEDLTILPVQSMTDFKKAINAGLKKRCTGSTLLNDVSSRSHAIFHIKLNRSQTEVLNEKQRICTVISDCYFVDLAGSEKASAETAAINCSLLALQKIIESKALNTAAYVNYRESVLTRLLKDCFEGNSKIALLATISSNISDRHVTLQTLRFSMNASKLQLFTRKNVASFVEIKQKMEEENHEVNNRDFNQWQKEMSSVLLMPVSRKRLFGKPPSLQLNGPDDVELIPQLREYYTGRQIKHREYISNLKTVAELFEAKQIQILYRNDLSQGKVKELEQCVKETNSYNALLKLNSNRYLREKNALKQRILRYEKAEENSRREVEENRIREEEHRAALEHQSAKLQKVAQIFESPLPRTQPISKITNPSCKPITGNLSGEGIKSKRDCFKHPGATAISVLASSGIGTMTDVRSGFSTNRTSIRHIPVRRSRSLGGNFYQPFKRIAAYFESGGNVKPNDPDCK</sequence>
<dbReference type="GO" id="GO:0005524">
    <property type="term" value="F:ATP binding"/>
    <property type="evidence" value="ECO:0007669"/>
    <property type="project" value="UniProtKB-UniRule"/>
</dbReference>
<dbReference type="GO" id="GO:0007018">
    <property type="term" value="P:microtubule-based movement"/>
    <property type="evidence" value="ECO:0007669"/>
    <property type="project" value="InterPro"/>
</dbReference>
<dbReference type="GO" id="GO:0008017">
    <property type="term" value="F:microtubule binding"/>
    <property type="evidence" value="ECO:0007669"/>
    <property type="project" value="InterPro"/>
</dbReference>
<evidence type="ECO:0000259" key="7">
    <source>
        <dbReference type="PROSITE" id="PS50067"/>
    </source>
</evidence>
<dbReference type="PRINTS" id="PR00380">
    <property type="entry name" value="KINESINHEAVY"/>
</dbReference>
<evidence type="ECO:0000256" key="4">
    <source>
        <dbReference type="ARBA" id="ARBA00023212"/>
    </source>
</evidence>
<name>A0AAD4NFY5_9BILA</name>
<keyword evidence="6" id="KW-0175">Coiled coil</keyword>
<evidence type="ECO:0000256" key="5">
    <source>
        <dbReference type="PROSITE-ProRule" id="PRU00283"/>
    </source>
</evidence>
<dbReference type="GO" id="GO:0005871">
    <property type="term" value="C:kinesin complex"/>
    <property type="evidence" value="ECO:0007669"/>
    <property type="project" value="TreeGrafter"/>
</dbReference>
<evidence type="ECO:0000256" key="3">
    <source>
        <dbReference type="ARBA" id="ARBA00022840"/>
    </source>
</evidence>
<dbReference type="InterPro" id="IPR036961">
    <property type="entry name" value="Kinesin_motor_dom_sf"/>
</dbReference>
<evidence type="ECO:0000256" key="2">
    <source>
        <dbReference type="ARBA" id="ARBA00022741"/>
    </source>
</evidence>
<feature type="binding site" evidence="5">
    <location>
        <begin position="131"/>
        <end position="138"/>
    </location>
    <ligand>
        <name>ATP</name>
        <dbReference type="ChEBI" id="CHEBI:30616"/>
    </ligand>
</feature>
<evidence type="ECO:0000313" key="9">
    <source>
        <dbReference type="Proteomes" id="UP001201812"/>
    </source>
</evidence>
<keyword evidence="9" id="KW-1185">Reference proteome</keyword>
<dbReference type="PROSITE" id="PS50067">
    <property type="entry name" value="KINESIN_MOTOR_2"/>
    <property type="match status" value="1"/>
</dbReference>
<gene>
    <name evidence="8" type="ORF">DdX_04004</name>
</gene>
<evidence type="ECO:0000256" key="1">
    <source>
        <dbReference type="ARBA" id="ARBA00004245"/>
    </source>
</evidence>
<dbReference type="GO" id="GO:0016887">
    <property type="term" value="F:ATP hydrolysis activity"/>
    <property type="evidence" value="ECO:0007669"/>
    <property type="project" value="TreeGrafter"/>
</dbReference>
<comment type="subcellular location">
    <subcellularLocation>
        <location evidence="1">Cytoplasm</location>
        <location evidence="1">Cytoskeleton</location>
    </subcellularLocation>
</comment>
<dbReference type="SMART" id="SM00129">
    <property type="entry name" value="KISc"/>
    <property type="match status" value="1"/>
</dbReference>
<evidence type="ECO:0000256" key="6">
    <source>
        <dbReference type="SAM" id="Coils"/>
    </source>
</evidence>
<keyword evidence="3 5" id="KW-0067">ATP-binding</keyword>
<dbReference type="EMBL" id="JAKKPZ010000003">
    <property type="protein sequence ID" value="KAI1723827.1"/>
    <property type="molecule type" value="Genomic_DNA"/>
</dbReference>
<dbReference type="PANTHER" id="PTHR24115:SF546">
    <property type="entry name" value="KINESIN-LIKE PROTEIN KIF14"/>
    <property type="match status" value="1"/>
</dbReference>
<reference evidence="8" key="1">
    <citation type="submission" date="2022-01" db="EMBL/GenBank/DDBJ databases">
        <title>Genome Sequence Resource for Two Populations of Ditylenchus destructor, the Migratory Endoparasitic Phytonematode.</title>
        <authorList>
            <person name="Zhang H."/>
            <person name="Lin R."/>
            <person name="Xie B."/>
        </authorList>
    </citation>
    <scope>NUCLEOTIDE SEQUENCE</scope>
    <source>
        <strain evidence="8">BazhouSP</strain>
    </source>
</reference>
<proteinExistence type="inferred from homology"/>
<dbReference type="SUPFAM" id="SSF52540">
    <property type="entry name" value="P-loop containing nucleoside triphosphate hydrolases"/>
    <property type="match status" value="1"/>
</dbReference>
<feature type="domain" description="Kinesin motor" evidence="7">
    <location>
        <begin position="51"/>
        <end position="364"/>
    </location>
</feature>
<dbReference type="GO" id="GO:0003777">
    <property type="term" value="F:microtubule motor activity"/>
    <property type="evidence" value="ECO:0007669"/>
    <property type="project" value="InterPro"/>
</dbReference>
<evidence type="ECO:0000313" key="8">
    <source>
        <dbReference type="EMBL" id="KAI1723827.1"/>
    </source>
</evidence>
<dbReference type="Pfam" id="PF00225">
    <property type="entry name" value="Kinesin"/>
    <property type="match status" value="1"/>
</dbReference>
<keyword evidence="2 5" id="KW-0547">Nucleotide-binding</keyword>
<dbReference type="GO" id="GO:0005874">
    <property type="term" value="C:microtubule"/>
    <property type="evidence" value="ECO:0007669"/>
    <property type="project" value="TreeGrafter"/>
</dbReference>
<dbReference type="Gene3D" id="3.40.850.10">
    <property type="entry name" value="Kinesin motor domain"/>
    <property type="match status" value="1"/>
</dbReference>
<keyword evidence="5" id="KW-0505">Motor protein</keyword>
<comment type="similarity">
    <text evidence="5">Belongs to the TRAFAC class myosin-kinesin ATPase superfamily. Kinesin family.</text>
</comment>
<dbReference type="InterPro" id="IPR001752">
    <property type="entry name" value="Kinesin_motor_dom"/>
</dbReference>
<dbReference type="Proteomes" id="UP001201812">
    <property type="component" value="Unassembled WGS sequence"/>
</dbReference>
<feature type="coiled-coil region" evidence="6">
    <location>
        <begin position="499"/>
        <end position="544"/>
    </location>
</feature>
<keyword evidence="4" id="KW-0963">Cytoplasm</keyword>
<protein>
    <submittedName>
        <fullName evidence="8">Kinesin motor domain-containing protein</fullName>
    </submittedName>
</protein>
<accession>A0AAD4NFY5</accession>